<proteinExistence type="predicted"/>
<sequence length="114" mass="12203">MIMRAALVQAQWDPDGDPAVAVNVLGDLVAGVCGPIASVAVGRTVFDSEALGTVYLFCASVNKTIDRNHSARPPGHRDLSTAGHLALVRPALPGFHRRQQEVLQLLDQEFPPHS</sequence>
<accession>A0ABX6ARC6</accession>
<evidence type="ECO:0000313" key="2">
    <source>
        <dbReference type="Proteomes" id="UP000326041"/>
    </source>
</evidence>
<dbReference type="Proteomes" id="UP000326041">
    <property type="component" value="Chromosome"/>
</dbReference>
<evidence type="ECO:0000313" key="1">
    <source>
        <dbReference type="EMBL" id="QEV04573.1"/>
    </source>
</evidence>
<name>A0ABX6ARC6_9ACTN</name>
<dbReference type="EMBL" id="CP023697">
    <property type="protein sequence ID" value="QEV04573.1"/>
    <property type="molecule type" value="Genomic_DNA"/>
</dbReference>
<keyword evidence="2" id="KW-1185">Reference proteome</keyword>
<reference evidence="1 2" key="1">
    <citation type="submission" date="2017-09" db="EMBL/GenBank/DDBJ databases">
        <authorList>
            <person name="Lee N."/>
            <person name="Cho B.-K."/>
        </authorList>
    </citation>
    <scope>NUCLEOTIDE SEQUENCE [LARGE SCALE GENOMIC DNA]</scope>
    <source>
        <strain evidence="1 2">ATCC 13879</strain>
    </source>
</reference>
<protein>
    <submittedName>
        <fullName evidence="1">Uncharacterized protein</fullName>
    </submittedName>
</protein>
<organism evidence="1 2">
    <name type="scientific">Streptomyces prasinus</name>
    <dbReference type="NCBI Taxonomy" id="67345"/>
    <lineage>
        <taxon>Bacteria</taxon>
        <taxon>Bacillati</taxon>
        <taxon>Actinomycetota</taxon>
        <taxon>Actinomycetes</taxon>
        <taxon>Kitasatosporales</taxon>
        <taxon>Streptomycetaceae</taxon>
        <taxon>Streptomyces</taxon>
    </lineage>
</organism>
<gene>
    <name evidence="1" type="ORF">CP972_01395</name>
</gene>
<dbReference type="RefSeq" id="WP_055609893.1">
    <property type="nucleotide sequence ID" value="NZ_CP023697.1"/>
</dbReference>
<dbReference type="GeneID" id="95533259"/>